<accession>A0ABT9WRW1</accession>
<sequence>MSLQMQEEIKLDQYGRMQYHPDFHHNHGKRFTVSELEYLCKYYEVDHIRTLAFALGKTEYTCAAKINELKKSGQYDHYRNLNMYW</sequence>
<reference evidence="1 2" key="1">
    <citation type="submission" date="2023-07" db="EMBL/GenBank/DDBJ databases">
        <title>Genomic Encyclopedia of Type Strains, Phase IV (KMG-IV): sequencing the most valuable type-strain genomes for metagenomic binning, comparative biology and taxonomic classification.</title>
        <authorList>
            <person name="Goeker M."/>
        </authorList>
    </citation>
    <scope>NUCLEOTIDE SEQUENCE [LARGE SCALE GENOMIC DNA]</scope>
    <source>
        <strain evidence="1 2">DSM 23837</strain>
    </source>
</reference>
<gene>
    <name evidence="1" type="ORF">J2S08_001869</name>
</gene>
<protein>
    <recommendedName>
        <fullName evidence="3">DNA-entry nuclease</fullName>
    </recommendedName>
</protein>
<evidence type="ECO:0000313" key="1">
    <source>
        <dbReference type="EMBL" id="MDQ0176033.1"/>
    </source>
</evidence>
<evidence type="ECO:0000313" key="2">
    <source>
        <dbReference type="Proteomes" id="UP001223586"/>
    </source>
</evidence>
<keyword evidence="2" id="KW-1185">Reference proteome</keyword>
<dbReference type="EMBL" id="JAUSTT010000009">
    <property type="protein sequence ID" value="MDQ0176033.1"/>
    <property type="molecule type" value="Genomic_DNA"/>
</dbReference>
<comment type="caution">
    <text evidence="1">The sequence shown here is derived from an EMBL/GenBank/DDBJ whole genome shotgun (WGS) entry which is preliminary data.</text>
</comment>
<dbReference type="Proteomes" id="UP001223586">
    <property type="component" value="Unassembled WGS sequence"/>
</dbReference>
<proteinExistence type="predicted"/>
<organism evidence="1 2">
    <name type="scientific">Bacillus chungangensis</name>
    <dbReference type="NCBI Taxonomy" id="587633"/>
    <lineage>
        <taxon>Bacteria</taxon>
        <taxon>Bacillati</taxon>
        <taxon>Bacillota</taxon>
        <taxon>Bacilli</taxon>
        <taxon>Bacillales</taxon>
        <taxon>Bacillaceae</taxon>
        <taxon>Bacillus</taxon>
    </lineage>
</organism>
<name>A0ABT9WRW1_9BACI</name>
<dbReference type="RefSeq" id="WP_307228856.1">
    <property type="nucleotide sequence ID" value="NZ_JAUSTT010000009.1"/>
</dbReference>
<evidence type="ECO:0008006" key="3">
    <source>
        <dbReference type="Google" id="ProtNLM"/>
    </source>
</evidence>